<keyword evidence="3 7" id="KW-0812">Transmembrane</keyword>
<organism evidence="9 10">
    <name type="scientific">Candidatus Afipia apatlaquensis</name>
    <dbReference type="NCBI Taxonomy" id="2712852"/>
    <lineage>
        <taxon>Bacteria</taxon>
        <taxon>Pseudomonadati</taxon>
        <taxon>Pseudomonadota</taxon>
        <taxon>Alphaproteobacteria</taxon>
        <taxon>Hyphomicrobiales</taxon>
        <taxon>Nitrobacteraceae</taxon>
        <taxon>Afipia</taxon>
    </lineage>
</organism>
<dbReference type="EMBL" id="JAAMRR010000589">
    <property type="protein sequence ID" value="NGX95805.1"/>
    <property type="molecule type" value="Genomic_DNA"/>
</dbReference>
<keyword evidence="5 7" id="KW-1133">Transmembrane helix</keyword>
<accession>A0A7C9RF29</accession>
<evidence type="ECO:0000256" key="4">
    <source>
        <dbReference type="ARBA" id="ARBA00022748"/>
    </source>
</evidence>
<feature type="transmembrane region" description="Helical" evidence="7">
    <location>
        <begin position="6"/>
        <end position="29"/>
    </location>
</feature>
<evidence type="ECO:0000313" key="9">
    <source>
        <dbReference type="EMBL" id="NGX95805.1"/>
    </source>
</evidence>
<evidence type="ECO:0000313" key="10">
    <source>
        <dbReference type="Proteomes" id="UP000480266"/>
    </source>
</evidence>
<reference evidence="9" key="1">
    <citation type="submission" date="2020-02" db="EMBL/GenBank/DDBJ databases">
        <title>Draft genome sequence of Candidatus Afipia apatlaquensis IBT-C3, a potential strain for decolorization of textile dyes.</title>
        <authorList>
            <person name="Sanchez-Reyes A."/>
            <person name="Breton-Deval L."/>
            <person name="Mangelson H."/>
            <person name="Sanchez-Flores A."/>
        </authorList>
    </citation>
    <scope>NUCLEOTIDE SEQUENCE [LARGE SCALE GENOMIC DNA]</scope>
    <source>
        <strain evidence="9">IBT-C3</strain>
    </source>
</reference>
<dbReference type="GO" id="GO:0016020">
    <property type="term" value="C:membrane"/>
    <property type="evidence" value="ECO:0007669"/>
    <property type="project" value="UniProtKB-SubCell"/>
</dbReference>
<comment type="subcellular location">
    <subcellularLocation>
        <location evidence="1">Membrane</location>
        <topology evidence="1">Multi-pass membrane protein</topology>
    </subcellularLocation>
</comment>
<evidence type="ECO:0000259" key="8">
    <source>
        <dbReference type="Pfam" id="PF02683"/>
    </source>
</evidence>
<evidence type="ECO:0000256" key="2">
    <source>
        <dbReference type="ARBA" id="ARBA00006143"/>
    </source>
</evidence>
<feature type="transmembrane region" description="Helical" evidence="7">
    <location>
        <begin position="71"/>
        <end position="89"/>
    </location>
</feature>
<feature type="transmembrane region" description="Helical" evidence="7">
    <location>
        <begin position="125"/>
        <end position="148"/>
    </location>
</feature>
<dbReference type="PANTHER" id="PTHR31272:SF9">
    <property type="entry name" value="BLL1027 PROTEIN"/>
    <property type="match status" value="1"/>
</dbReference>
<evidence type="ECO:0000256" key="3">
    <source>
        <dbReference type="ARBA" id="ARBA00022692"/>
    </source>
</evidence>
<feature type="domain" description="Cytochrome C biogenesis protein transmembrane" evidence="8">
    <location>
        <begin position="4"/>
        <end position="212"/>
    </location>
</feature>
<feature type="transmembrane region" description="Helical" evidence="7">
    <location>
        <begin position="41"/>
        <end position="65"/>
    </location>
</feature>
<dbReference type="Pfam" id="PF02683">
    <property type="entry name" value="DsbD_TM"/>
    <property type="match status" value="1"/>
</dbReference>
<feature type="transmembrane region" description="Helical" evidence="7">
    <location>
        <begin position="154"/>
        <end position="178"/>
    </location>
</feature>
<feature type="transmembrane region" description="Helical" evidence="7">
    <location>
        <begin position="199"/>
        <end position="216"/>
    </location>
</feature>
<protein>
    <submittedName>
        <fullName evidence="9">Cytochrome c biogenesis protein CcdA</fullName>
    </submittedName>
</protein>
<dbReference type="GO" id="GO:0017004">
    <property type="term" value="P:cytochrome complex assembly"/>
    <property type="evidence" value="ECO:0007669"/>
    <property type="project" value="UniProtKB-KW"/>
</dbReference>
<dbReference type="Proteomes" id="UP000480266">
    <property type="component" value="Unassembled WGS sequence"/>
</dbReference>
<evidence type="ECO:0000256" key="5">
    <source>
        <dbReference type="ARBA" id="ARBA00022989"/>
    </source>
</evidence>
<comment type="caution">
    <text evidence="9">The sequence shown here is derived from an EMBL/GenBank/DDBJ whole genome shotgun (WGS) entry which is preliminary data.</text>
</comment>
<comment type="similarity">
    <text evidence="2">Belongs to the DsbD family.</text>
</comment>
<proteinExistence type="inferred from homology"/>
<name>A0A7C9RF29_9BRAD</name>
<dbReference type="AlphaFoldDB" id="A0A7C9RF29"/>
<keyword evidence="10" id="KW-1185">Reference proteome</keyword>
<evidence type="ECO:0000256" key="6">
    <source>
        <dbReference type="ARBA" id="ARBA00023136"/>
    </source>
</evidence>
<gene>
    <name evidence="9" type="ORF">G4V63_11410</name>
</gene>
<sequence length="239" mass="24124">MFGTLGLAFLAGCVSVLSPCVIPLLPVVLGAAVAQHRLAPIALAFGLALSFTAVGIFVATIGFTLGIDGGVFRNAGAIVLALVGGLLLLPALQTRLAVAAGPAGNWVDQHFGGFSSQGISGQFGVGLLLGFVWAPCVGPTLGAASLLAARGENLGAVAVTMAAFGIGSSVPLIALGLLSRETVLRLRSGLLGAGKNAKYGMGLLFIAMAVAILTGADHRLETVLVDWSPSWLTAFTTRF</sequence>
<dbReference type="InterPro" id="IPR051790">
    <property type="entry name" value="Cytochrome_c-biogenesis_DsbD"/>
</dbReference>
<evidence type="ECO:0000256" key="1">
    <source>
        <dbReference type="ARBA" id="ARBA00004141"/>
    </source>
</evidence>
<keyword evidence="4" id="KW-0201">Cytochrome c-type biogenesis</keyword>
<dbReference type="PANTHER" id="PTHR31272">
    <property type="entry name" value="CYTOCHROME C-TYPE BIOGENESIS PROTEIN HI_1454-RELATED"/>
    <property type="match status" value="1"/>
</dbReference>
<keyword evidence="6 7" id="KW-0472">Membrane</keyword>
<evidence type="ECO:0000256" key="7">
    <source>
        <dbReference type="SAM" id="Phobius"/>
    </source>
</evidence>
<dbReference type="InterPro" id="IPR003834">
    <property type="entry name" value="Cyt_c_assmbl_TM_dom"/>
</dbReference>